<dbReference type="Proteomes" id="UP001497623">
    <property type="component" value="Unassembled WGS sequence"/>
</dbReference>
<organism evidence="6 7">
    <name type="scientific">Meganyctiphanes norvegica</name>
    <name type="common">Northern krill</name>
    <name type="synonym">Thysanopoda norvegica</name>
    <dbReference type="NCBI Taxonomy" id="48144"/>
    <lineage>
        <taxon>Eukaryota</taxon>
        <taxon>Metazoa</taxon>
        <taxon>Ecdysozoa</taxon>
        <taxon>Arthropoda</taxon>
        <taxon>Crustacea</taxon>
        <taxon>Multicrustacea</taxon>
        <taxon>Malacostraca</taxon>
        <taxon>Eumalacostraca</taxon>
        <taxon>Eucarida</taxon>
        <taxon>Euphausiacea</taxon>
        <taxon>Euphausiidae</taxon>
        <taxon>Meganyctiphanes</taxon>
    </lineage>
</organism>
<dbReference type="Pfam" id="PF00443">
    <property type="entry name" value="UCH"/>
    <property type="match status" value="1"/>
</dbReference>
<dbReference type="PANTHER" id="PTHR21646:SF46">
    <property type="entry name" value="UBIQUITIN CARBOXYL-TERMINAL HYDROLASE"/>
    <property type="match status" value="1"/>
</dbReference>
<reference evidence="6 7" key="1">
    <citation type="submission" date="2024-05" db="EMBL/GenBank/DDBJ databases">
        <authorList>
            <person name="Wallberg A."/>
        </authorList>
    </citation>
    <scope>NUCLEOTIDE SEQUENCE [LARGE SCALE GENOMIC DNA]</scope>
</reference>
<keyword evidence="7" id="KW-1185">Reference proteome</keyword>
<feature type="domain" description="USP" evidence="4">
    <location>
        <begin position="273"/>
        <end position="880"/>
    </location>
</feature>
<comment type="caution">
    <text evidence="6">The sequence shown here is derived from an EMBL/GenBank/DDBJ whole genome shotgun (WGS) entry which is preliminary data.</text>
</comment>
<dbReference type="PANTHER" id="PTHR21646">
    <property type="entry name" value="UBIQUITIN CARBOXYL-TERMINAL HYDROLASE"/>
    <property type="match status" value="1"/>
</dbReference>
<accession>A0AAV2Q8Y8</accession>
<dbReference type="GO" id="GO:0016579">
    <property type="term" value="P:protein deubiquitination"/>
    <property type="evidence" value="ECO:0007669"/>
    <property type="project" value="InterPro"/>
</dbReference>
<dbReference type="Gene3D" id="3.90.70.10">
    <property type="entry name" value="Cysteine proteinases"/>
    <property type="match status" value="2"/>
</dbReference>
<dbReference type="InterPro" id="IPR035927">
    <property type="entry name" value="DUSP-like_sf"/>
</dbReference>
<dbReference type="InterPro" id="IPR006615">
    <property type="entry name" value="Pept_C19_DUSP"/>
</dbReference>
<evidence type="ECO:0000256" key="3">
    <source>
        <dbReference type="SAM" id="MobiDB-lite"/>
    </source>
</evidence>
<name>A0AAV2Q8Y8_MEGNR</name>
<comment type="catalytic activity">
    <reaction evidence="1">
        <text>Thiol-dependent hydrolysis of ester, thioester, amide, peptide and isopeptide bonds formed by the C-terminal Gly of ubiquitin (a 76-residue protein attached to proteins as an intracellular targeting signal).</text>
        <dbReference type="EC" id="3.4.19.12"/>
    </reaction>
</comment>
<protein>
    <recommendedName>
        <fullName evidence="2">ubiquitinyl hydrolase 1</fullName>
        <ecNumber evidence="2">3.4.19.12</ecNumber>
    </recommendedName>
</protein>
<dbReference type="PROSITE" id="PS51283">
    <property type="entry name" value="DUSP"/>
    <property type="match status" value="1"/>
</dbReference>
<feature type="domain" description="DUSP" evidence="5">
    <location>
        <begin position="16"/>
        <end position="119"/>
    </location>
</feature>
<evidence type="ECO:0000256" key="2">
    <source>
        <dbReference type="ARBA" id="ARBA00012759"/>
    </source>
</evidence>
<evidence type="ECO:0000313" key="7">
    <source>
        <dbReference type="Proteomes" id="UP001497623"/>
    </source>
</evidence>
<dbReference type="InterPro" id="IPR038765">
    <property type="entry name" value="Papain-like_cys_pep_sf"/>
</dbReference>
<dbReference type="SUPFAM" id="SSF143791">
    <property type="entry name" value="DUSP-like"/>
    <property type="match status" value="1"/>
</dbReference>
<dbReference type="InterPro" id="IPR028889">
    <property type="entry name" value="USP"/>
</dbReference>
<dbReference type="EMBL" id="CAXKWB010003892">
    <property type="protein sequence ID" value="CAL4070930.1"/>
    <property type="molecule type" value="Genomic_DNA"/>
</dbReference>
<dbReference type="InterPro" id="IPR018200">
    <property type="entry name" value="USP_CS"/>
</dbReference>
<sequence>MDWEESQPRRPYGVPPDPEKEWDEYTKWMEEWIKREVRRGDKWFLVTNSYWKKFEDYLGDKNKNPGPVDLSGLVDKDGDMLDGPARDGNFKVIHEKIWAHLSEKFSVKDNHPPIPRQVVDHEVLGKDVIERKLLRVFLAHSKDSSRKGWVPWLMSRGDRVFEVEHHLKKCFNINRMHEIRMWHLWDEATMMWEPFLSKFDRPADLYNLFETHRSIVYRVEPINDDRTWPLSEPRDPSLPKERIGSSLKHIWGYQFGKKLDMGHTGDIIHRGLAGLENVENCCYMNCVIQVLAHIPSLRDYILTDTYLRELNADNPLSKNGDFGKHFGNLIKHMWGQKWTDITPEAFKACMAKYNNIYQAYGLHDAHEFLMYLLDGLHEDCNRIKKKPYIELDTDGKSDEVAAKESWDAYKQRNESVVIDLFHYLTKSTIECPKCSKLSVTFEPQFGLSLPIPHVVKWSVPTHFVYLDPSRKPLKLRVNLSRNSNWEEYNEQISKITGVPVKNIKSGKMSIYRRWDEFWRNQSAVREQYNGDYTKQPPISFETPEKPADENCKVYMFEMFQLQADFNIVSLDWKDGASFYFHLPIYLTIRKDIKYEELYDMIYEKIKNRLPEPKENWWEWKSPEDDEEEKRVEQTYKSNRMTYYKPDLNNDTNVWEKNGRRYLFRIFNKGNDYYYPNNDEEMKNFNYGSIGVLFHPKYARDYIVPLFNPNRSIKDKFEVHDSYITPIPKDIVTIDECLKEYHKTEKFGHGNNWYCSKCKDHQLPTKSLSIWSMPDYLFLTLKRFAFNVDTNEKIAAMVNFPLEGLDMDPYIANPSHKKGSAIYDLIGVVNHSGSLSRGHYTTFVKHCEDDYWYFFNDEKVTPSNPEFLQTRQAYMLVYKKRGTKNMTFTAPPEGVSEPFTTVRPESVRDKELEDSIAPMHDRRPRKGVFRRANPAKGRLFDEYEPNRIYYDPNLDD</sequence>
<proteinExistence type="predicted"/>
<evidence type="ECO:0000259" key="4">
    <source>
        <dbReference type="PROSITE" id="PS50235"/>
    </source>
</evidence>
<feature type="region of interest" description="Disordered" evidence="3">
    <location>
        <begin position="1"/>
        <end position="20"/>
    </location>
</feature>
<evidence type="ECO:0000313" key="6">
    <source>
        <dbReference type="EMBL" id="CAL4070930.1"/>
    </source>
</evidence>
<dbReference type="InterPro" id="IPR050185">
    <property type="entry name" value="Ub_carboxyl-term_hydrolase"/>
</dbReference>
<dbReference type="InterPro" id="IPR001394">
    <property type="entry name" value="Peptidase_C19_UCH"/>
</dbReference>
<dbReference type="Gene3D" id="3.30.2230.10">
    <property type="entry name" value="DUSP-like"/>
    <property type="match status" value="1"/>
</dbReference>
<dbReference type="SUPFAM" id="SSF54001">
    <property type="entry name" value="Cysteine proteinases"/>
    <property type="match status" value="1"/>
</dbReference>
<dbReference type="AlphaFoldDB" id="A0AAV2Q8Y8"/>
<dbReference type="GO" id="GO:0004843">
    <property type="term" value="F:cysteine-type deubiquitinase activity"/>
    <property type="evidence" value="ECO:0007669"/>
    <property type="project" value="UniProtKB-EC"/>
</dbReference>
<dbReference type="PROSITE" id="PS50235">
    <property type="entry name" value="USP_3"/>
    <property type="match status" value="1"/>
</dbReference>
<evidence type="ECO:0000259" key="5">
    <source>
        <dbReference type="PROSITE" id="PS51283"/>
    </source>
</evidence>
<dbReference type="SMART" id="SM00695">
    <property type="entry name" value="DUSP"/>
    <property type="match status" value="1"/>
</dbReference>
<dbReference type="PROSITE" id="PS00973">
    <property type="entry name" value="USP_2"/>
    <property type="match status" value="1"/>
</dbReference>
<dbReference type="EC" id="3.4.19.12" evidence="2"/>
<dbReference type="Pfam" id="PF06337">
    <property type="entry name" value="DUSP"/>
    <property type="match status" value="1"/>
</dbReference>
<evidence type="ECO:0000256" key="1">
    <source>
        <dbReference type="ARBA" id="ARBA00000707"/>
    </source>
</evidence>
<gene>
    <name evidence="6" type="ORF">MNOR_LOCUS8383</name>
</gene>